<dbReference type="AlphaFoldDB" id="A0A1F5ZDW4"/>
<evidence type="ECO:0000256" key="1">
    <source>
        <dbReference type="SAM" id="Phobius"/>
    </source>
</evidence>
<feature type="transmembrane region" description="Helical" evidence="1">
    <location>
        <begin position="12"/>
        <end position="35"/>
    </location>
</feature>
<feature type="transmembrane region" description="Helical" evidence="1">
    <location>
        <begin position="111"/>
        <end position="128"/>
    </location>
</feature>
<protein>
    <recommendedName>
        <fullName evidence="4">Xanthine permease</fullName>
    </recommendedName>
</protein>
<comment type="caution">
    <text evidence="2">The sequence shown here is derived from an EMBL/GenBank/DDBJ whole genome shotgun (WGS) entry which is preliminary data.</text>
</comment>
<reference evidence="2 3" key="1">
    <citation type="journal article" date="2016" name="Nat. Commun.">
        <title>Thousands of microbial genomes shed light on interconnected biogeochemical processes in an aquifer system.</title>
        <authorList>
            <person name="Anantharaman K."/>
            <person name="Brown C.T."/>
            <person name="Hug L.A."/>
            <person name="Sharon I."/>
            <person name="Castelle C.J."/>
            <person name="Probst A.J."/>
            <person name="Thomas B.C."/>
            <person name="Singh A."/>
            <person name="Wilkins M.J."/>
            <person name="Karaoz U."/>
            <person name="Brodie E.L."/>
            <person name="Williams K.H."/>
            <person name="Hubbard S.S."/>
            <person name="Banfield J.F."/>
        </authorList>
    </citation>
    <scope>NUCLEOTIDE SEQUENCE [LARGE SCALE GENOMIC DNA]</scope>
</reference>
<evidence type="ECO:0000313" key="2">
    <source>
        <dbReference type="EMBL" id="OGG10312.1"/>
    </source>
</evidence>
<gene>
    <name evidence="2" type="ORF">A2154_02635</name>
</gene>
<feature type="transmembrane region" description="Helical" evidence="1">
    <location>
        <begin position="280"/>
        <end position="298"/>
    </location>
</feature>
<feature type="transmembrane region" description="Helical" evidence="1">
    <location>
        <begin position="337"/>
        <end position="366"/>
    </location>
</feature>
<dbReference type="EMBL" id="MFJC01000002">
    <property type="protein sequence ID" value="OGG10312.1"/>
    <property type="molecule type" value="Genomic_DNA"/>
</dbReference>
<feature type="transmembrane region" description="Helical" evidence="1">
    <location>
        <begin position="157"/>
        <end position="174"/>
    </location>
</feature>
<feature type="transmembrane region" description="Helical" evidence="1">
    <location>
        <begin position="41"/>
        <end position="60"/>
    </location>
</feature>
<evidence type="ECO:0008006" key="4">
    <source>
        <dbReference type="Google" id="ProtNLM"/>
    </source>
</evidence>
<keyword evidence="1" id="KW-1133">Transmembrane helix</keyword>
<dbReference type="STRING" id="1798373.A2154_02635"/>
<feature type="transmembrane region" description="Helical" evidence="1">
    <location>
        <begin position="305"/>
        <end position="325"/>
    </location>
</feature>
<keyword evidence="1" id="KW-0812">Transmembrane</keyword>
<sequence>MEDFKMSISWQDIWVAILTNLDVMSGLVLAGYLGYKIFPSALGFLIGAIGMLLTGTYTPVSFQQEAMVLAQRLATELRPRVTMILGGAVLTGIIGLLGLPQRVVDGIGQEIFVAMLAGVGLLLSWVALKLAKIDWRIGVPSLVSALIVQYLTNDLIWTITVSVPLGILIQWWLVRTGRSQYEAKSVENRTWRQEVQDEFRAIRPVFSRKVVFGILSVTSLTLGANWAYPAVNSMLTQGGLEPHYNQVTVISAISDFGSSLFGGPSMEVIVSATAAAPNPVTSGVIMSLIAFVVIISGLGIKLARYIPTAAMSGYLAAIGWWLVFIPSAQQAIVTGHWFVTLVTGLVTLFFYPFWGLIAGVGVKFLLGVMGVL</sequence>
<evidence type="ECO:0000313" key="3">
    <source>
        <dbReference type="Proteomes" id="UP000176854"/>
    </source>
</evidence>
<feature type="transmembrane region" description="Helical" evidence="1">
    <location>
        <begin position="81"/>
        <end position="99"/>
    </location>
</feature>
<organism evidence="2 3">
    <name type="scientific">Candidatus Gottesmanbacteria bacterium RBG_16_43_7</name>
    <dbReference type="NCBI Taxonomy" id="1798373"/>
    <lineage>
        <taxon>Bacteria</taxon>
        <taxon>Candidatus Gottesmaniibacteriota</taxon>
    </lineage>
</organism>
<keyword evidence="1" id="KW-0472">Membrane</keyword>
<feature type="transmembrane region" description="Helical" evidence="1">
    <location>
        <begin position="210"/>
        <end position="228"/>
    </location>
</feature>
<dbReference type="Proteomes" id="UP000176854">
    <property type="component" value="Unassembled WGS sequence"/>
</dbReference>
<proteinExistence type="predicted"/>
<accession>A0A1F5ZDW4</accession>
<name>A0A1F5ZDW4_9BACT</name>